<gene>
    <name evidence="5" type="ORF">GCM10022277_25320</name>
</gene>
<dbReference type="SMART" id="SM00342">
    <property type="entry name" value="HTH_ARAC"/>
    <property type="match status" value="1"/>
</dbReference>
<dbReference type="Pfam" id="PF12833">
    <property type="entry name" value="HTH_18"/>
    <property type="match status" value="1"/>
</dbReference>
<evidence type="ECO:0000256" key="3">
    <source>
        <dbReference type="ARBA" id="ARBA00023163"/>
    </source>
</evidence>
<dbReference type="InterPro" id="IPR029062">
    <property type="entry name" value="Class_I_gatase-like"/>
</dbReference>
<dbReference type="InterPro" id="IPR018060">
    <property type="entry name" value="HTH_AraC"/>
</dbReference>
<evidence type="ECO:0000256" key="2">
    <source>
        <dbReference type="ARBA" id="ARBA00023125"/>
    </source>
</evidence>
<dbReference type="PROSITE" id="PS00041">
    <property type="entry name" value="HTH_ARAC_FAMILY_1"/>
    <property type="match status" value="1"/>
</dbReference>
<dbReference type="InterPro" id="IPR050204">
    <property type="entry name" value="AraC_XylS_family_regulators"/>
</dbReference>
<dbReference type="InterPro" id="IPR009057">
    <property type="entry name" value="Homeodomain-like_sf"/>
</dbReference>
<organism evidence="5 6">
    <name type="scientific">Litoribacillus peritrichatus</name>
    <dbReference type="NCBI Taxonomy" id="718191"/>
    <lineage>
        <taxon>Bacteria</taxon>
        <taxon>Pseudomonadati</taxon>
        <taxon>Pseudomonadota</taxon>
        <taxon>Gammaproteobacteria</taxon>
        <taxon>Oceanospirillales</taxon>
        <taxon>Oceanospirillaceae</taxon>
        <taxon>Litoribacillus</taxon>
    </lineage>
</organism>
<evidence type="ECO:0000313" key="6">
    <source>
        <dbReference type="Proteomes" id="UP001501565"/>
    </source>
</evidence>
<feature type="domain" description="HTH araC/xylS-type" evidence="4">
    <location>
        <begin position="216"/>
        <end position="314"/>
    </location>
</feature>
<accession>A0ABP7MPZ7</accession>
<protein>
    <submittedName>
        <fullName evidence="5">GlxA family transcriptional regulator</fullName>
    </submittedName>
</protein>
<dbReference type="CDD" id="cd03136">
    <property type="entry name" value="GATase1_AraC_ArgR_like"/>
    <property type="match status" value="1"/>
</dbReference>
<dbReference type="RefSeq" id="WP_344798900.1">
    <property type="nucleotide sequence ID" value="NZ_BAABBN010000007.1"/>
</dbReference>
<dbReference type="EMBL" id="BAABBN010000007">
    <property type="protein sequence ID" value="GAA3927837.1"/>
    <property type="molecule type" value="Genomic_DNA"/>
</dbReference>
<dbReference type="PANTHER" id="PTHR46796">
    <property type="entry name" value="HTH-TYPE TRANSCRIPTIONAL ACTIVATOR RHAS-RELATED"/>
    <property type="match status" value="1"/>
</dbReference>
<dbReference type="PROSITE" id="PS01124">
    <property type="entry name" value="HTH_ARAC_FAMILY_2"/>
    <property type="match status" value="1"/>
</dbReference>
<evidence type="ECO:0000313" key="5">
    <source>
        <dbReference type="EMBL" id="GAA3927837.1"/>
    </source>
</evidence>
<name>A0ABP7MPZ7_9GAMM</name>
<evidence type="ECO:0000256" key="1">
    <source>
        <dbReference type="ARBA" id="ARBA00023015"/>
    </source>
</evidence>
<dbReference type="Gene3D" id="1.10.10.60">
    <property type="entry name" value="Homeodomain-like"/>
    <property type="match status" value="1"/>
</dbReference>
<comment type="caution">
    <text evidence="5">The sequence shown here is derived from an EMBL/GenBank/DDBJ whole genome shotgun (WGS) entry which is preliminary data.</text>
</comment>
<dbReference type="SUPFAM" id="SSF46689">
    <property type="entry name" value="Homeodomain-like"/>
    <property type="match status" value="2"/>
</dbReference>
<sequence>MTTELKQYVVVLLPGFSNLVLGSATATVMATNSILGEDMYELRFAGFQTKQVMAEAGNLAMVEDVLDIDEGHGLLICGGSPVSYQADSGLVQWLRENAYRFGHVAGLATGGLVLAEAGLLNNHRAAIHWWDDGYLWDKHPQVRHVSDSFSVDRQRATSRGGTSTMDMMTFLLARDHGPELAESLAQHFIRARVGGTPKTHRQLLTAQQISEQPKLQSAVELMESNIEEPLTTDDISGHVGVSRRQLERLFRKHLESVPSKYYQQIRLEHARSLLHKSDLSIMDIAQQCGYSSGAHLSTSYRNTFGMTPSEERRRKTI</sequence>
<keyword evidence="1" id="KW-0805">Transcription regulation</keyword>
<keyword evidence="6" id="KW-1185">Reference proteome</keyword>
<dbReference type="InterPro" id="IPR018062">
    <property type="entry name" value="HTH_AraC-typ_CS"/>
</dbReference>
<dbReference type="SUPFAM" id="SSF52317">
    <property type="entry name" value="Class I glutamine amidotransferase-like"/>
    <property type="match status" value="1"/>
</dbReference>
<dbReference type="Proteomes" id="UP001501565">
    <property type="component" value="Unassembled WGS sequence"/>
</dbReference>
<dbReference type="Pfam" id="PF01965">
    <property type="entry name" value="DJ-1_PfpI"/>
    <property type="match status" value="1"/>
</dbReference>
<evidence type="ECO:0000259" key="4">
    <source>
        <dbReference type="PROSITE" id="PS01124"/>
    </source>
</evidence>
<dbReference type="Gene3D" id="3.40.50.880">
    <property type="match status" value="1"/>
</dbReference>
<keyword evidence="3" id="KW-0804">Transcription</keyword>
<reference evidence="6" key="1">
    <citation type="journal article" date="2019" name="Int. J. Syst. Evol. Microbiol.">
        <title>The Global Catalogue of Microorganisms (GCM) 10K type strain sequencing project: providing services to taxonomists for standard genome sequencing and annotation.</title>
        <authorList>
            <consortium name="The Broad Institute Genomics Platform"/>
            <consortium name="The Broad Institute Genome Sequencing Center for Infectious Disease"/>
            <person name="Wu L."/>
            <person name="Ma J."/>
        </authorList>
    </citation>
    <scope>NUCLEOTIDE SEQUENCE [LARGE SCALE GENOMIC DNA]</scope>
    <source>
        <strain evidence="6">JCM 17551</strain>
    </source>
</reference>
<proteinExistence type="predicted"/>
<dbReference type="InterPro" id="IPR002818">
    <property type="entry name" value="DJ-1/PfpI"/>
</dbReference>
<keyword evidence="2" id="KW-0238">DNA-binding</keyword>